<protein>
    <submittedName>
        <fullName evidence="3">Pyridoxamine 5'-phosphate oxidase FMN-binding protein</fullName>
    </submittedName>
</protein>
<evidence type="ECO:0000313" key="4">
    <source>
        <dbReference type="Proteomes" id="UP000196239"/>
    </source>
</evidence>
<keyword evidence="4" id="KW-1185">Reference proteome</keyword>
<dbReference type="InterPro" id="IPR011576">
    <property type="entry name" value="Pyridox_Oxase_N"/>
</dbReference>
<feature type="domain" description="Pyridoxamine 5'-phosphate oxidase N-terminal" evidence="2">
    <location>
        <begin position="9"/>
        <end position="113"/>
    </location>
</feature>
<name>A0A128A665_9ARCH</name>
<dbReference type="KEGG" id="ndv:NDEV_2066"/>
<dbReference type="InterPro" id="IPR012349">
    <property type="entry name" value="Split_barrel_FMN-bd"/>
</dbReference>
<dbReference type="GO" id="GO:0005829">
    <property type="term" value="C:cytosol"/>
    <property type="evidence" value="ECO:0007669"/>
    <property type="project" value="TreeGrafter"/>
</dbReference>
<dbReference type="Gene3D" id="2.30.110.10">
    <property type="entry name" value="Electron Transport, Fmn-binding Protein, Chain A"/>
    <property type="match status" value="1"/>
</dbReference>
<evidence type="ECO:0000256" key="1">
    <source>
        <dbReference type="ARBA" id="ARBA00023002"/>
    </source>
</evidence>
<dbReference type="SUPFAM" id="SSF50475">
    <property type="entry name" value="FMN-binding split barrel"/>
    <property type="match status" value="1"/>
</dbReference>
<proteinExistence type="predicted"/>
<evidence type="ECO:0000313" key="3">
    <source>
        <dbReference type="EMBL" id="CUR52828.1"/>
    </source>
</evidence>
<accession>A0A128A665</accession>
<dbReference type="AlphaFoldDB" id="A0A128A665"/>
<dbReference type="InterPro" id="IPR052019">
    <property type="entry name" value="F420H2_bilvrd_red/Heme_oxyg"/>
</dbReference>
<evidence type="ECO:0000259" key="2">
    <source>
        <dbReference type="Pfam" id="PF01243"/>
    </source>
</evidence>
<dbReference type="Proteomes" id="UP000196239">
    <property type="component" value="Chromosome 1"/>
</dbReference>
<reference evidence="4" key="1">
    <citation type="submission" date="2015-10" db="EMBL/GenBank/DDBJ databases">
        <authorList>
            <person name="Lehtovirta-Morley L.E."/>
            <person name="Vieille C."/>
        </authorList>
    </citation>
    <scope>NUCLEOTIDE SEQUENCE [LARGE SCALE GENOMIC DNA]</scope>
</reference>
<dbReference type="GO" id="GO:0016627">
    <property type="term" value="F:oxidoreductase activity, acting on the CH-CH group of donors"/>
    <property type="evidence" value="ECO:0007669"/>
    <property type="project" value="TreeGrafter"/>
</dbReference>
<sequence>MIKFTIKESDFLKENEGCRISTCTSDVPHIAPVTYYFEDGFFYFATDYDTKKYANLKKNNRIAISVDIYSPSQHKAVVVQGSTTFIEKGPQFKRLYEIFYKKFTWVRENPWKEKEAPFVKITPKTKISWGLG</sequence>
<dbReference type="PANTHER" id="PTHR35176:SF6">
    <property type="entry name" value="HEME OXYGENASE HI_0854-RELATED"/>
    <property type="match status" value="1"/>
</dbReference>
<dbReference type="GO" id="GO:0070967">
    <property type="term" value="F:coenzyme F420 binding"/>
    <property type="evidence" value="ECO:0007669"/>
    <property type="project" value="TreeGrafter"/>
</dbReference>
<dbReference type="PANTHER" id="PTHR35176">
    <property type="entry name" value="HEME OXYGENASE HI_0854-RELATED"/>
    <property type="match status" value="1"/>
</dbReference>
<organism evidence="3 4">
    <name type="scientific">Nitrosotalea devaniterrae</name>
    <dbReference type="NCBI Taxonomy" id="1078905"/>
    <lineage>
        <taxon>Archaea</taxon>
        <taxon>Nitrososphaerota</taxon>
        <taxon>Nitrososphaeria</taxon>
        <taxon>Nitrosotaleales</taxon>
        <taxon>Nitrosotaleaceae</taxon>
        <taxon>Nitrosotalea</taxon>
    </lineage>
</organism>
<dbReference type="EMBL" id="LN890280">
    <property type="protein sequence ID" value="CUR52828.1"/>
    <property type="molecule type" value="Genomic_DNA"/>
</dbReference>
<dbReference type="Pfam" id="PF01243">
    <property type="entry name" value="PNPOx_N"/>
    <property type="match status" value="1"/>
</dbReference>
<keyword evidence="1" id="KW-0560">Oxidoreductase</keyword>
<gene>
    <name evidence="3" type="ORF">NDEV_2066</name>
</gene>